<sequence>MRKGFTMIELIFVIVILGILAAVALPRMVGVQEQARLAKAGELVAQLNSVVVPNIWAKAQVTSDGVVYTALNDGNTPTAKKTLDYYIEIPSNFSVPAGTTFLTALQACPSTETQPKTTCQVLADATNSIYIYVRDGNSTEAPRFWYSTKTSGAANDFNVSKASF</sequence>
<reference evidence="1 2" key="1">
    <citation type="journal article" date="2017" name="Front. Microbiol.">
        <title>Comparative Genomic Analysis of the Class Epsilonproteobacteria and Proposed Reclassification to Epsilonbacteraeota (phyl. nov.).</title>
        <authorList>
            <person name="Waite D.W."/>
            <person name="Vanwonterghem I."/>
            <person name="Rinke C."/>
            <person name="Parks D.H."/>
            <person name="Zhang Y."/>
            <person name="Takai K."/>
            <person name="Sievert S.M."/>
            <person name="Simon J."/>
            <person name="Campbell B.J."/>
            <person name="Hanson T.E."/>
            <person name="Woyke T."/>
            <person name="Klotz M.G."/>
            <person name="Hugenholtz P."/>
        </authorList>
    </citation>
    <scope>NUCLEOTIDE SEQUENCE [LARGE SCALE GENOMIC DNA]</scope>
    <source>
        <strain evidence="1">UBA11420</strain>
    </source>
</reference>
<proteinExistence type="predicted"/>
<evidence type="ECO:0000313" key="2">
    <source>
        <dbReference type="Proteomes" id="UP000231638"/>
    </source>
</evidence>
<dbReference type="AlphaFoldDB" id="A0A2D3WD84"/>
<name>A0A2D3WD84_9BACT</name>
<dbReference type="Pfam" id="PF07963">
    <property type="entry name" value="N_methyl"/>
    <property type="match status" value="1"/>
</dbReference>
<protein>
    <submittedName>
        <fullName evidence="1">Type II/IV secretion system protein</fullName>
    </submittedName>
</protein>
<dbReference type="NCBIfam" id="TIGR02532">
    <property type="entry name" value="IV_pilin_GFxxxE"/>
    <property type="match status" value="1"/>
</dbReference>
<dbReference type="EMBL" id="DLUG01000093">
    <property type="protein sequence ID" value="DAB36697.1"/>
    <property type="molecule type" value="Genomic_DNA"/>
</dbReference>
<dbReference type="InterPro" id="IPR045584">
    <property type="entry name" value="Pilin-like"/>
</dbReference>
<accession>A0A2D3WD84</accession>
<dbReference type="InterPro" id="IPR012902">
    <property type="entry name" value="N_methyl_site"/>
</dbReference>
<dbReference type="SUPFAM" id="SSF54523">
    <property type="entry name" value="Pili subunits"/>
    <property type="match status" value="1"/>
</dbReference>
<dbReference type="Proteomes" id="UP000231638">
    <property type="component" value="Unassembled WGS sequence"/>
</dbReference>
<gene>
    <name evidence="1" type="ORF">CFH80_03505</name>
</gene>
<dbReference type="Gene3D" id="3.30.700.10">
    <property type="entry name" value="Glycoprotein, Type 4 Pilin"/>
    <property type="match status" value="1"/>
</dbReference>
<evidence type="ECO:0000313" key="1">
    <source>
        <dbReference type="EMBL" id="DAB36697.1"/>
    </source>
</evidence>
<comment type="caution">
    <text evidence="1">The sequence shown here is derived from an EMBL/GenBank/DDBJ whole genome shotgun (WGS) entry which is preliminary data.</text>
</comment>
<organism evidence="1 2">
    <name type="scientific">Sulfurospirillum cavolei</name>
    <dbReference type="NCBI Taxonomy" id="366522"/>
    <lineage>
        <taxon>Bacteria</taxon>
        <taxon>Pseudomonadati</taxon>
        <taxon>Campylobacterota</taxon>
        <taxon>Epsilonproteobacteria</taxon>
        <taxon>Campylobacterales</taxon>
        <taxon>Sulfurospirillaceae</taxon>
        <taxon>Sulfurospirillum</taxon>
    </lineage>
</organism>